<accession>A0ABW2U4I3</accession>
<evidence type="ECO:0000313" key="2">
    <source>
        <dbReference type="EMBL" id="MFC7667929.1"/>
    </source>
</evidence>
<dbReference type="InterPro" id="IPR002562">
    <property type="entry name" value="3'-5'_exonuclease_dom"/>
</dbReference>
<organism evidence="2 3">
    <name type="scientific">Hymenobacter humi</name>
    <dbReference type="NCBI Taxonomy" id="1411620"/>
    <lineage>
        <taxon>Bacteria</taxon>
        <taxon>Pseudomonadati</taxon>
        <taxon>Bacteroidota</taxon>
        <taxon>Cytophagia</taxon>
        <taxon>Cytophagales</taxon>
        <taxon>Hymenobacteraceae</taxon>
        <taxon>Hymenobacter</taxon>
    </lineage>
</organism>
<comment type="caution">
    <text evidence="2">The sequence shown here is derived from an EMBL/GenBank/DDBJ whole genome shotgun (WGS) entry which is preliminary data.</text>
</comment>
<evidence type="ECO:0000313" key="3">
    <source>
        <dbReference type="Proteomes" id="UP001596513"/>
    </source>
</evidence>
<dbReference type="PANTHER" id="PTHR47649:SF1">
    <property type="entry name" value="RIBONUCLEASE D"/>
    <property type="match status" value="1"/>
</dbReference>
<evidence type="ECO:0000259" key="1">
    <source>
        <dbReference type="Pfam" id="PF01612"/>
    </source>
</evidence>
<feature type="domain" description="3'-5' exonuclease" evidence="1">
    <location>
        <begin position="26"/>
        <end position="60"/>
    </location>
</feature>
<dbReference type="SUPFAM" id="SSF53098">
    <property type="entry name" value="Ribonuclease H-like"/>
    <property type="match status" value="1"/>
</dbReference>
<proteinExistence type="predicted"/>
<dbReference type="PANTHER" id="PTHR47649">
    <property type="entry name" value="RIBONUCLEASE D"/>
    <property type="match status" value="1"/>
</dbReference>
<dbReference type="InterPro" id="IPR012337">
    <property type="entry name" value="RNaseH-like_sf"/>
</dbReference>
<dbReference type="Gene3D" id="3.30.420.10">
    <property type="entry name" value="Ribonuclease H-like superfamily/Ribonuclease H"/>
    <property type="match status" value="1"/>
</dbReference>
<keyword evidence="3" id="KW-1185">Reference proteome</keyword>
<dbReference type="RefSeq" id="WP_380205991.1">
    <property type="nucleotide sequence ID" value="NZ_JBHTEK010000001.1"/>
</dbReference>
<dbReference type="InterPro" id="IPR051086">
    <property type="entry name" value="RNase_D-like"/>
</dbReference>
<dbReference type="Proteomes" id="UP001596513">
    <property type="component" value="Unassembled WGS sequence"/>
</dbReference>
<dbReference type="InterPro" id="IPR036397">
    <property type="entry name" value="RNaseH_sf"/>
</dbReference>
<dbReference type="Pfam" id="PF01612">
    <property type="entry name" value="DNA_pol_A_exo1"/>
    <property type="match status" value="1"/>
</dbReference>
<reference evidence="3" key="1">
    <citation type="journal article" date="2019" name="Int. J. Syst. Evol. Microbiol.">
        <title>The Global Catalogue of Microorganisms (GCM) 10K type strain sequencing project: providing services to taxonomists for standard genome sequencing and annotation.</title>
        <authorList>
            <consortium name="The Broad Institute Genomics Platform"/>
            <consortium name="The Broad Institute Genome Sequencing Center for Infectious Disease"/>
            <person name="Wu L."/>
            <person name="Ma J."/>
        </authorList>
    </citation>
    <scope>NUCLEOTIDE SEQUENCE [LARGE SCALE GENOMIC DNA]</scope>
    <source>
        <strain evidence="3">JCM 19635</strain>
    </source>
</reference>
<name>A0ABW2U4I3_9BACT</name>
<protein>
    <recommendedName>
        <fullName evidence="1">3'-5' exonuclease domain-containing protein</fullName>
    </recommendedName>
</protein>
<gene>
    <name evidence="2" type="ORF">ACFQT0_11430</name>
</gene>
<sequence>MRASSLPFWRPKTTTFRWAASFRPSLGFEVDKGEQKSNWLKRPLTDAQMEYAANDVLYLLS</sequence>
<dbReference type="EMBL" id="JBHTEK010000001">
    <property type="protein sequence ID" value="MFC7667929.1"/>
    <property type="molecule type" value="Genomic_DNA"/>
</dbReference>